<dbReference type="RefSeq" id="WP_350349228.1">
    <property type="nucleotide sequence ID" value="NZ_CP158374.1"/>
</dbReference>
<keyword evidence="2" id="KW-1003">Cell membrane</keyword>
<feature type="transmembrane region" description="Helical" evidence="6">
    <location>
        <begin position="918"/>
        <end position="945"/>
    </location>
</feature>
<dbReference type="InterPro" id="IPR003838">
    <property type="entry name" value="ABC3_permease_C"/>
</dbReference>
<feature type="domain" description="ABC3 transporter permease C-terminal" evidence="7">
    <location>
        <begin position="302"/>
        <end position="403"/>
    </location>
</feature>
<feature type="transmembrane region" description="Helical" evidence="6">
    <location>
        <begin position="865"/>
        <end position="891"/>
    </location>
</feature>
<protein>
    <submittedName>
        <fullName evidence="8">FtsX-like permease family protein</fullName>
    </submittedName>
</protein>
<feature type="transmembrane region" description="Helical" evidence="6">
    <location>
        <begin position="341"/>
        <end position="368"/>
    </location>
</feature>
<dbReference type="AlphaFoldDB" id="A0AAU7WB82"/>
<feature type="transmembrane region" description="Helical" evidence="6">
    <location>
        <begin position="510"/>
        <end position="535"/>
    </location>
</feature>
<feature type="transmembrane region" description="Helical" evidence="6">
    <location>
        <begin position="296"/>
        <end position="320"/>
    </location>
</feature>
<keyword evidence="5 6" id="KW-0472">Membrane</keyword>
<name>A0AAU7WB82_9MICO</name>
<feature type="transmembrane region" description="Helical" evidence="6">
    <location>
        <begin position="965"/>
        <end position="989"/>
    </location>
</feature>
<organism evidence="8">
    <name type="scientific">Agromyces sp. G08B096</name>
    <dbReference type="NCBI Taxonomy" id="3156399"/>
    <lineage>
        <taxon>Bacteria</taxon>
        <taxon>Bacillati</taxon>
        <taxon>Actinomycetota</taxon>
        <taxon>Actinomycetes</taxon>
        <taxon>Micrococcales</taxon>
        <taxon>Microbacteriaceae</taxon>
        <taxon>Agromyces</taxon>
    </lineage>
</organism>
<evidence type="ECO:0000256" key="6">
    <source>
        <dbReference type="SAM" id="Phobius"/>
    </source>
</evidence>
<dbReference type="Pfam" id="PF02687">
    <property type="entry name" value="FtsX"/>
    <property type="match status" value="1"/>
</dbReference>
<evidence type="ECO:0000313" key="8">
    <source>
        <dbReference type="EMBL" id="XBX83224.1"/>
    </source>
</evidence>
<keyword evidence="4 6" id="KW-1133">Transmembrane helix</keyword>
<dbReference type="EMBL" id="CP158374">
    <property type="protein sequence ID" value="XBX83224.1"/>
    <property type="molecule type" value="Genomic_DNA"/>
</dbReference>
<evidence type="ECO:0000256" key="2">
    <source>
        <dbReference type="ARBA" id="ARBA00022475"/>
    </source>
</evidence>
<evidence type="ECO:0000256" key="4">
    <source>
        <dbReference type="ARBA" id="ARBA00022989"/>
    </source>
</evidence>
<reference evidence="8" key="1">
    <citation type="submission" date="2024-05" db="EMBL/GenBank/DDBJ databases">
        <authorList>
            <person name="Yu L."/>
        </authorList>
    </citation>
    <scope>NUCLEOTIDE SEQUENCE</scope>
    <source>
        <strain evidence="8">G08B096</strain>
    </source>
</reference>
<evidence type="ECO:0000256" key="1">
    <source>
        <dbReference type="ARBA" id="ARBA00004651"/>
    </source>
</evidence>
<evidence type="ECO:0000256" key="5">
    <source>
        <dbReference type="ARBA" id="ARBA00023136"/>
    </source>
</evidence>
<feature type="transmembrane region" description="Helical" evidence="6">
    <location>
        <begin position="423"/>
        <end position="445"/>
    </location>
</feature>
<accession>A0AAU7WB82</accession>
<keyword evidence="3 6" id="KW-0812">Transmembrane</keyword>
<evidence type="ECO:0000256" key="3">
    <source>
        <dbReference type="ARBA" id="ARBA00022692"/>
    </source>
</evidence>
<feature type="transmembrane region" description="Helical" evidence="6">
    <location>
        <begin position="457"/>
        <end position="478"/>
    </location>
</feature>
<feature type="transmembrane region" description="Helical" evidence="6">
    <location>
        <begin position="380"/>
        <end position="403"/>
    </location>
</feature>
<sequence>MGTARTTFARAWMRGGVFAGIAATVFVAAGLGGGLADLLTAAPATGVAQGVGAARGEAGAVRWQTGLDRDAEAQADAAAGVLDRMLVPRGAVWSRSVASEPVPATADGDPLAADGEPASVVLIADPEASRRARLVAGDWADSPASRAAADAAGSSAAAVQATAAAELGLEPGDVVAVGDDGARLLVTGTWEPVDPGDPTWFGDALVAAGVTDDAFGPMLVDEAVLAELPAAVRVRWTATVGPAPSAERLGELARIIPTVEPALRDEPEIGETGLTTSGRLGDTAGRLVAADTAVRAIAPLALAVVAVGGLTAIWRLASLLDEARRRETVLLRARGASPARLAWTTALEVLVVSAPSAALGVVVAEALLGAARGGEPRQAAIAWATGAVVAAAAIAIVAGIAWVGAHRPIVRGAGDDSGRAPRLAAAGGTLLVAVLAAVALSQFLLHGGPLVGGRTDPFAVLAPVLVLVALSLIALLGAGPAGRILERTAGPQRGLTPALPVRQLARRPSLYASAALVTIVAIAGLTLAASFAGAWQGFDDRVAASREGGQVRVELAGRGGAAAADPLAIDDPFRVDGVTSSAPALTAEVRIGSDAATLVAVPASELATVAPGTAAALDPRVASLAEGPGGRPVPRGAELAAHVDIAAPAGTPGTVSARAWLLGPQGAATTVPLGTIPVGAGADLAADLPDVDGLELIGLELRLTGSQGLGDPVATVTEVTAAGEPVELAGDVSLSAKEPSARLAVPETEGTVPVLLSARLAAAIDAGRGDPMTFRVVAGGVELDGTVVGDLPALPGSGDLLADLGALQSAAFAEGGAVPRYDERWLAASDPAAVALALERAQPVPLTASTRSTGSAAAVVAPAAWGLWTAAGGALAFALVTLAALASALGAARLSEEAVLRAVGVPARLQARARFAELAWQLTASIVVGIAVGLVTAVLTVPGLVRAAVPGAPAALATEAGLAAAPWALAIAAFAALALAVAWFTAAAVGRRAARAIARGDDA</sequence>
<dbReference type="GO" id="GO:0005886">
    <property type="term" value="C:plasma membrane"/>
    <property type="evidence" value="ECO:0007669"/>
    <property type="project" value="UniProtKB-SubCell"/>
</dbReference>
<gene>
    <name evidence="8" type="ORF">ABIQ69_04695</name>
</gene>
<proteinExistence type="predicted"/>
<evidence type="ECO:0000259" key="7">
    <source>
        <dbReference type="Pfam" id="PF02687"/>
    </source>
</evidence>
<comment type="subcellular location">
    <subcellularLocation>
        <location evidence="1">Cell membrane</location>
        <topology evidence="1">Multi-pass membrane protein</topology>
    </subcellularLocation>
</comment>